<accession>A0A645GXF8</accession>
<feature type="region of interest" description="Disordered" evidence="1">
    <location>
        <begin position="1"/>
        <end position="98"/>
    </location>
</feature>
<evidence type="ECO:0000256" key="1">
    <source>
        <dbReference type="SAM" id="MobiDB-lite"/>
    </source>
</evidence>
<dbReference type="AlphaFoldDB" id="A0A645GXF8"/>
<organism evidence="2">
    <name type="scientific">bioreactor metagenome</name>
    <dbReference type="NCBI Taxonomy" id="1076179"/>
    <lineage>
        <taxon>unclassified sequences</taxon>
        <taxon>metagenomes</taxon>
        <taxon>ecological metagenomes</taxon>
    </lineage>
</organism>
<sequence length="119" mass="12111">MGNVGQLAGLDSDQHHVDVADGPGVVGRLHPVDPGTESAGDAQSGAEQGAQRTPPHHEVDLVPAGREQPPEEPAEAAGPDHCESHCSSSCGRPTGPSGHLVRLSRPVVLCGRPAGCPIK</sequence>
<evidence type="ECO:0000313" key="2">
    <source>
        <dbReference type="EMBL" id="MPN30449.1"/>
    </source>
</evidence>
<proteinExistence type="predicted"/>
<comment type="caution">
    <text evidence="2">The sequence shown here is derived from an EMBL/GenBank/DDBJ whole genome shotgun (WGS) entry which is preliminary data.</text>
</comment>
<name>A0A645GXF8_9ZZZZ</name>
<protein>
    <submittedName>
        <fullName evidence="2">Uncharacterized protein</fullName>
    </submittedName>
</protein>
<dbReference type="EMBL" id="VSSQ01081565">
    <property type="protein sequence ID" value="MPN30449.1"/>
    <property type="molecule type" value="Genomic_DNA"/>
</dbReference>
<reference evidence="2" key="1">
    <citation type="submission" date="2019-08" db="EMBL/GenBank/DDBJ databases">
        <authorList>
            <person name="Kucharzyk K."/>
            <person name="Murdoch R.W."/>
            <person name="Higgins S."/>
            <person name="Loffler F."/>
        </authorList>
    </citation>
    <scope>NUCLEOTIDE SEQUENCE</scope>
</reference>
<gene>
    <name evidence="2" type="ORF">SDC9_177920</name>
</gene>